<organism evidence="3 4">
    <name type="scientific">Nesterenkonia sphaerica</name>
    <dbReference type="NCBI Taxonomy" id="1804988"/>
    <lineage>
        <taxon>Bacteria</taxon>
        <taxon>Bacillati</taxon>
        <taxon>Actinomycetota</taxon>
        <taxon>Actinomycetes</taxon>
        <taxon>Micrococcales</taxon>
        <taxon>Micrococcaceae</taxon>
        <taxon>Nesterenkonia</taxon>
    </lineage>
</organism>
<name>A0A5R9A860_9MICC</name>
<keyword evidence="2" id="KW-0812">Transmembrane</keyword>
<keyword evidence="2" id="KW-1133">Transmembrane helix</keyword>
<evidence type="ECO:0008006" key="5">
    <source>
        <dbReference type="Google" id="ProtNLM"/>
    </source>
</evidence>
<dbReference type="Proteomes" id="UP000306544">
    <property type="component" value="Unassembled WGS sequence"/>
</dbReference>
<accession>A0A5R9A860</accession>
<sequence length="117" mass="12240">MVTLSPQEDGETRDTPAEVDAAFRTQRRVALTYFAVFLVVVAVFPLLSTSLSWWLDSRLIGDLSPGFLTVAVGLYAVFAAIGIAAATLSSSVESQMLGSQGDQRAEESGPGAEAGAS</sequence>
<dbReference type="EMBL" id="VAWA01000011">
    <property type="protein sequence ID" value="TLP74344.1"/>
    <property type="molecule type" value="Genomic_DNA"/>
</dbReference>
<keyword evidence="4" id="KW-1185">Reference proteome</keyword>
<evidence type="ECO:0000256" key="2">
    <source>
        <dbReference type="SAM" id="Phobius"/>
    </source>
</evidence>
<proteinExistence type="predicted"/>
<gene>
    <name evidence="3" type="ORF">FEF27_09330</name>
</gene>
<evidence type="ECO:0000256" key="1">
    <source>
        <dbReference type="SAM" id="MobiDB-lite"/>
    </source>
</evidence>
<keyword evidence="2" id="KW-0472">Membrane</keyword>
<protein>
    <recommendedName>
        <fullName evidence="5">DUF485 domain-containing protein</fullName>
    </recommendedName>
</protein>
<feature type="transmembrane region" description="Helical" evidence="2">
    <location>
        <begin position="31"/>
        <end position="55"/>
    </location>
</feature>
<reference evidence="3 4" key="1">
    <citation type="submission" date="2019-05" db="EMBL/GenBank/DDBJ databases">
        <title>Nesterenkonia sp. GY239, isolated from the Southern Atlantic Ocean.</title>
        <authorList>
            <person name="Zhang G."/>
        </authorList>
    </citation>
    <scope>NUCLEOTIDE SEQUENCE [LARGE SCALE GENOMIC DNA]</scope>
    <source>
        <strain evidence="3 4">GY239</strain>
    </source>
</reference>
<evidence type="ECO:0000313" key="4">
    <source>
        <dbReference type="Proteomes" id="UP000306544"/>
    </source>
</evidence>
<evidence type="ECO:0000313" key="3">
    <source>
        <dbReference type="EMBL" id="TLP74344.1"/>
    </source>
</evidence>
<feature type="region of interest" description="Disordered" evidence="1">
    <location>
        <begin position="96"/>
        <end position="117"/>
    </location>
</feature>
<feature type="compositionally biased region" description="Low complexity" evidence="1">
    <location>
        <begin position="108"/>
        <end position="117"/>
    </location>
</feature>
<dbReference type="AlphaFoldDB" id="A0A5R9A860"/>
<feature type="transmembrane region" description="Helical" evidence="2">
    <location>
        <begin position="67"/>
        <end position="88"/>
    </location>
</feature>
<comment type="caution">
    <text evidence="3">The sequence shown here is derived from an EMBL/GenBank/DDBJ whole genome shotgun (WGS) entry which is preliminary data.</text>
</comment>